<feature type="compositionally biased region" description="Polar residues" evidence="1">
    <location>
        <begin position="47"/>
        <end position="60"/>
    </location>
</feature>
<organism evidence="2 3">
    <name type="scientific">Symbiodinium natans</name>
    <dbReference type="NCBI Taxonomy" id="878477"/>
    <lineage>
        <taxon>Eukaryota</taxon>
        <taxon>Sar</taxon>
        <taxon>Alveolata</taxon>
        <taxon>Dinophyceae</taxon>
        <taxon>Suessiales</taxon>
        <taxon>Symbiodiniaceae</taxon>
        <taxon>Symbiodinium</taxon>
    </lineage>
</organism>
<dbReference type="AlphaFoldDB" id="A0A812KZR1"/>
<comment type="caution">
    <text evidence="2">The sequence shown here is derived from an EMBL/GenBank/DDBJ whole genome shotgun (WGS) entry which is preliminary data.</text>
</comment>
<proteinExistence type="predicted"/>
<feature type="region of interest" description="Disordered" evidence="1">
    <location>
        <begin position="326"/>
        <end position="358"/>
    </location>
</feature>
<feature type="compositionally biased region" description="Polar residues" evidence="1">
    <location>
        <begin position="17"/>
        <end position="29"/>
    </location>
</feature>
<sequence length="468" mass="49798">MTGPGRAVPEAHKAQPAQVNGQSSQPETSAQRAQAQPAQRAKRPQPEQHQQAPPVQKSPSNQQTQQHKPQQEKQQPQNTKQPPQQQRALQEALPPGEQPETDTTAARPKQKRAKTAAKASALRVAEEGSKREASPAKTPRPSKIRAAKTMPRPSDAKQGPDNEGTAEAMAGYASGYAALAAACLEAAQEEEEEAQRRAELPAIKPIASKEEASPSQSVQAASVAGNLSQLLLSADGPQQCLGGALPQTAISPPTSALPVTSPAPTPLPPPPPPPPPPVHAELAQELAPAWPPQPLVMPMAVATAKTAPAFQKSEVAPITPSRLGLAAPVTPPKATAPERAPWRSGPLLLPPPPTRSPSLRQELYTSLVNTDTKLGAEVMNLRPKSCAASSQAPPARGVEDLNDIASWVAWWGLGKYQARLIDNYDDVDQICSLHENSLQTFFADNQVDNKEDQLLFENAISAWSSKLH</sequence>
<gene>
    <name evidence="2" type="ORF">SNAT2548_LOCUS10580</name>
</gene>
<feature type="compositionally biased region" description="Low complexity" evidence="1">
    <location>
        <begin position="251"/>
        <end position="260"/>
    </location>
</feature>
<dbReference type="EMBL" id="CAJNDS010000879">
    <property type="protein sequence ID" value="CAE7239062.1"/>
    <property type="molecule type" value="Genomic_DNA"/>
</dbReference>
<dbReference type="Proteomes" id="UP000604046">
    <property type="component" value="Unassembled WGS sequence"/>
</dbReference>
<feature type="compositionally biased region" description="Low complexity" evidence="1">
    <location>
        <begin position="61"/>
        <end position="86"/>
    </location>
</feature>
<feature type="compositionally biased region" description="Low complexity" evidence="1">
    <location>
        <begin position="213"/>
        <end position="222"/>
    </location>
</feature>
<keyword evidence="3" id="KW-1185">Reference proteome</keyword>
<feature type="compositionally biased region" description="Pro residues" evidence="1">
    <location>
        <begin position="261"/>
        <end position="278"/>
    </location>
</feature>
<accession>A0A812KZR1</accession>
<reference evidence="2" key="1">
    <citation type="submission" date="2021-02" db="EMBL/GenBank/DDBJ databases">
        <authorList>
            <person name="Dougan E. K."/>
            <person name="Rhodes N."/>
            <person name="Thang M."/>
            <person name="Chan C."/>
        </authorList>
    </citation>
    <scope>NUCLEOTIDE SEQUENCE</scope>
</reference>
<feature type="region of interest" description="Disordered" evidence="1">
    <location>
        <begin position="185"/>
        <end position="222"/>
    </location>
</feature>
<feature type="compositionally biased region" description="Basic and acidic residues" evidence="1">
    <location>
        <begin position="124"/>
        <end position="134"/>
    </location>
</feature>
<feature type="compositionally biased region" description="Low complexity" evidence="1">
    <location>
        <begin position="30"/>
        <end position="39"/>
    </location>
</feature>
<evidence type="ECO:0000313" key="3">
    <source>
        <dbReference type="Proteomes" id="UP000604046"/>
    </source>
</evidence>
<dbReference type="OrthoDB" id="10677376at2759"/>
<protein>
    <submittedName>
        <fullName evidence="2">Uncharacterized protein</fullName>
    </submittedName>
</protein>
<evidence type="ECO:0000256" key="1">
    <source>
        <dbReference type="SAM" id="MobiDB-lite"/>
    </source>
</evidence>
<feature type="region of interest" description="Disordered" evidence="1">
    <location>
        <begin position="1"/>
        <end position="167"/>
    </location>
</feature>
<feature type="compositionally biased region" description="Low complexity" evidence="1">
    <location>
        <begin position="326"/>
        <end position="347"/>
    </location>
</feature>
<evidence type="ECO:0000313" key="2">
    <source>
        <dbReference type="EMBL" id="CAE7239062.1"/>
    </source>
</evidence>
<feature type="region of interest" description="Disordered" evidence="1">
    <location>
        <begin position="236"/>
        <end position="280"/>
    </location>
</feature>
<name>A0A812KZR1_9DINO</name>